<keyword evidence="2" id="KW-1185">Reference proteome</keyword>
<dbReference type="Proteomes" id="UP000014155">
    <property type="component" value="Unassembled WGS sequence"/>
</dbReference>
<evidence type="ECO:0000313" key="1">
    <source>
        <dbReference type="EMBL" id="EMS72501.1"/>
    </source>
</evidence>
<dbReference type="RefSeq" id="WP_004625221.1">
    <property type="nucleotide sequence ID" value="NZ_AORV01000027.1"/>
</dbReference>
<comment type="caution">
    <text evidence="1">The sequence shown here is derived from an EMBL/GenBank/DDBJ whole genome shotgun (WGS) entry which is preliminary data.</text>
</comment>
<dbReference type="eggNOG" id="ENOG5032TRS">
    <property type="taxonomic scope" value="Bacteria"/>
</dbReference>
<sequence>MGLSIYTTPAKLEYESRLAKLELTTQNARLELSQKPPVINIDSERPVVIINQYPCFAEEGLKNNFDLIKENSDLAHSKVMEYISKKAQDGDAMAKIGHKASIMLDIIKRDSITMHEFDIGTIPMSRPEIDVQGGNLRFDAEFRNNIGEINGVTGTYTPWELDFDYIPWNLNIRVQSYGSIDIKYTGNSVDTYI</sequence>
<protein>
    <submittedName>
        <fullName evidence="1">Uncharacterized protein</fullName>
    </submittedName>
</protein>
<dbReference type="PATRIC" id="fig|1195236.3.peg.1885"/>
<evidence type="ECO:0000313" key="2">
    <source>
        <dbReference type="Proteomes" id="UP000014155"/>
    </source>
</evidence>
<accession>S0FQ66</accession>
<dbReference type="Pfam" id="PF20074">
    <property type="entry name" value="DUF6470"/>
    <property type="match status" value="1"/>
</dbReference>
<gene>
    <name evidence="1" type="ORF">CTER_1558</name>
</gene>
<dbReference type="EMBL" id="AORV01000027">
    <property type="protein sequence ID" value="EMS72501.1"/>
    <property type="molecule type" value="Genomic_DNA"/>
</dbReference>
<dbReference type="InterPro" id="IPR045527">
    <property type="entry name" value="DUF6470"/>
</dbReference>
<reference evidence="1 2" key="1">
    <citation type="journal article" date="2013" name="Genome Announc.">
        <title>Draft Genome Sequence of the Cellulolytic, Mesophilic, Anaerobic Bacterium Clostridium termitidis Strain CT1112 (DSM 5398).</title>
        <authorList>
            <person name="Lal S."/>
            <person name="Ramachandran U."/>
            <person name="Zhang X."/>
            <person name="Munir R."/>
            <person name="Sparling R."/>
            <person name="Levin D.B."/>
        </authorList>
    </citation>
    <scope>NUCLEOTIDE SEQUENCE [LARGE SCALE GENOMIC DNA]</scope>
    <source>
        <strain evidence="1 2">CT1112</strain>
    </source>
</reference>
<dbReference type="AlphaFoldDB" id="S0FQ66"/>
<organism evidence="1 2">
    <name type="scientific">Ruminiclostridium cellobioparum subsp. termitidis CT1112</name>
    <dbReference type="NCBI Taxonomy" id="1195236"/>
    <lineage>
        <taxon>Bacteria</taxon>
        <taxon>Bacillati</taxon>
        <taxon>Bacillota</taxon>
        <taxon>Clostridia</taxon>
        <taxon>Eubacteriales</taxon>
        <taxon>Oscillospiraceae</taxon>
        <taxon>Ruminiclostridium</taxon>
    </lineage>
</organism>
<dbReference type="STRING" id="1195236.CTER_1558"/>
<proteinExistence type="predicted"/>
<name>S0FQ66_RUMCE</name>